<keyword evidence="2" id="KW-0472">Membrane</keyword>
<organism evidence="4 5">
    <name type="scientific">Corynebacterium coyleae</name>
    <dbReference type="NCBI Taxonomy" id="53374"/>
    <lineage>
        <taxon>Bacteria</taxon>
        <taxon>Bacillati</taxon>
        <taxon>Actinomycetota</taxon>
        <taxon>Actinomycetes</taxon>
        <taxon>Mycobacteriales</taxon>
        <taxon>Corynebacteriaceae</taxon>
        <taxon>Corynebacterium</taxon>
    </lineage>
</organism>
<dbReference type="InterPro" id="IPR024079">
    <property type="entry name" value="MetalloPept_cat_dom_sf"/>
</dbReference>
<feature type="compositionally biased region" description="Basic and acidic residues" evidence="1">
    <location>
        <begin position="725"/>
        <end position="735"/>
    </location>
</feature>
<evidence type="ECO:0000256" key="1">
    <source>
        <dbReference type="SAM" id="MobiDB-lite"/>
    </source>
</evidence>
<dbReference type="EMBL" id="JAAUVV010000022">
    <property type="protein sequence ID" value="NJJ04666.1"/>
    <property type="molecule type" value="Genomic_DNA"/>
</dbReference>
<keyword evidence="3" id="KW-0732">Signal</keyword>
<name>A0AAP7CD71_9CORY</name>
<proteinExistence type="predicted"/>
<evidence type="ECO:0000256" key="2">
    <source>
        <dbReference type="SAM" id="Phobius"/>
    </source>
</evidence>
<feature type="compositionally biased region" description="Low complexity" evidence="1">
    <location>
        <begin position="740"/>
        <end position="753"/>
    </location>
</feature>
<keyword evidence="2" id="KW-1133">Transmembrane helix</keyword>
<feature type="chain" id="PRO_5042937475" evidence="3">
    <location>
        <begin position="27"/>
        <end position="789"/>
    </location>
</feature>
<accession>A0AAP7CD71</accession>
<gene>
    <name evidence="4" type="ORF">HC138_09945</name>
</gene>
<dbReference type="SUPFAM" id="SSF55486">
    <property type="entry name" value="Metalloproteases ('zincins'), catalytic domain"/>
    <property type="match status" value="1"/>
</dbReference>
<dbReference type="AlphaFoldDB" id="A0AAP7CD71"/>
<dbReference type="Gene3D" id="3.40.390.10">
    <property type="entry name" value="Collagenase (Catalytic Domain)"/>
    <property type="match status" value="1"/>
</dbReference>
<comment type="caution">
    <text evidence="4">The sequence shown here is derived from an EMBL/GenBank/DDBJ whole genome shotgun (WGS) entry which is preliminary data.</text>
</comment>
<keyword evidence="2" id="KW-0812">Transmembrane</keyword>
<feature type="region of interest" description="Disordered" evidence="1">
    <location>
        <begin position="538"/>
        <end position="568"/>
    </location>
</feature>
<dbReference type="RefSeq" id="WP_167617217.1">
    <property type="nucleotide sequence ID" value="NZ_JAAUVV010000022.1"/>
</dbReference>
<feature type="region of interest" description="Disordered" evidence="1">
    <location>
        <begin position="725"/>
        <end position="755"/>
    </location>
</feature>
<dbReference type="GO" id="GO:0008237">
    <property type="term" value="F:metallopeptidase activity"/>
    <property type="evidence" value="ECO:0007669"/>
    <property type="project" value="InterPro"/>
</dbReference>
<sequence>MRFSTKVMAVGLCAALAPVCVMPAQAKVTQQGRQVVVEGQQKSTWSPYINATVRPDGQGLFDFDHPEAAAEVLKYGLSTDVYVNEAKMPVDWNATPETLSRDDGTDTVVYTQTFNGVEVKRTINIFDNIIQYTVTATNVSGAPVNVRVESVSDIMGNHGQLRAQQYFDGEIRVSPEKPGHTARVKFANADRFGVGPTAEKAKESRNDNDARYQAGRWSKSLAAGEKLEAETQARFIPQPAAFDSDGDGLRNSWERVGMKLSSGKSLPIHQWGADENKPDLFLQLHWMRSEWEQLKCDRKESFAASVEGFTQFADCARANTKDYAPSPEILKQLEERFAKQGINLHIVAGPEYVSSSMSSMKEADREGGKTEDYAKEFMPGLADPKLAKDEWAYALYAQNQFISARERLLGERKAVFRVGVIGDTISRGDSSTGLALVNDSVFFVANHPEMTTQEQLRNTILHEFGHTLNLLHYGAHVESNTAPARDDLEEYNSVMSYAHQFNQFNFAEKETHGHDETGREFQIPADWANLNLPGANVGQGHIGVNDETDKENDKDDHDHDHSHGEESMPVLTEGDVKELVINAASNNKYKAGFRLNETANGDNGVVAQLGDDNVLRGTISNLGDVDERFKVSVNYGSGVFQQSYDLKPAGKVGDEKQVDIKLDRAAFLDKPVVPLSVVVTNSRGTEVFSQSYNVSALNYTREEMAKVLAEVLASDAPEYVKDMARRKLQPKDKTEGTSNAPAAQKPKTQQPPANGDGAVSPVAIIIGVLLAIGGLGAALAGWAMSQGMI</sequence>
<reference evidence="4 5" key="1">
    <citation type="submission" date="2020-03" db="EMBL/GenBank/DDBJ databases">
        <title>Draft genome sequences of bacterial isolates from the female urobiome.</title>
        <authorList>
            <person name="Miller-Ensminger T."/>
            <person name="Wolfe A.J."/>
            <person name="Putonti C."/>
        </authorList>
    </citation>
    <scope>NUCLEOTIDE SEQUENCE [LARGE SCALE GENOMIC DNA]</scope>
    <source>
        <strain evidence="4 5">UMB8490</strain>
    </source>
</reference>
<dbReference type="Proteomes" id="UP000591626">
    <property type="component" value="Unassembled WGS sequence"/>
</dbReference>
<evidence type="ECO:0000313" key="4">
    <source>
        <dbReference type="EMBL" id="NJJ04666.1"/>
    </source>
</evidence>
<evidence type="ECO:0000256" key="3">
    <source>
        <dbReference type="SAM" id="SignalP"/>
    </source>
</evidence>
<feature type="transmembrane region" description="Helical" evidence="2">
    <location>
        <begin position="762"/>
        <end position="784"/>
    </location>
</feature>
<feature type="signal peptide" evidence="3">
    <location>
        <begin position="1"/>
        <end position="26"/>
    </location>
</feature>
<protein>
    <submittedName>
        <fullName evidence="4">Uncharacterized protein</fullName>
    </submittedName>
</protein>
<evidence type="ECO:0000313" key="5">
    <source>
        <dbReference type="Proteomes" id="UP000591626"/>
    </source>
</evidence>
<feature type="compositionally biased region" description="Basic and acidic residues" evidence="1">
    <location>
        <begin position="551"/>
        <end position="566"/>
    </location>
</feature>